<dbReference type="GO" id="GO:0032259">
    <property type="term" value="P:methylation"/>
    <property type="evidence" value="ECO:0007669"/>
    <property type="project" value="UniProtKB-KW"/>
</dbReference>
<dbReference type="PANTHER" id="PTHR43861">
    <property type="entry name" value="TRANS-ACONITATE 2-METHYLTRANSFERASE-RELATED"/>
    <property type="match status" value="1"/>
</dbReference>
<dbReference type="SUPFAM" id="SSF53335">
    <property type="entry name" value="S-adenosyl-L-methionine-dependent methyltransferases"/>
    <property type="match status" value="1"/>
</dbReference>
<organism evidence="4 5">
    <name type="scientific">Hasllibacter halocynthiae</name>
    <dbReference type="NCBI Taxonomy" id="595589"/>
    <lineage>
        <taxon>Bacteria</taxon>
        <taxon>Pseudomonadati</taxon>
        <taxon>Pseudomonadota</taxon>
        <taxon>Alphaproteobacteria</taxon>
        <taxon>Rhodobacterales</taxon>
        <taxon>Roseobacteraceae</taxon>
        <taxon>Hasllibacter</taxon>
    </lineage>
</organism>
<comment type="caution">
    <text evidence="4">The sequence shown here is derived from an EMBL/GenBank/DDBJ whole genome shotgun (WGS) entry which is preliminary data.</text>
</comment>
<dbReference type="AlphaFoldDB" id="A0A2T0X760"/>
<evidence type="ECO:0000313" key="4">
    <source>
        <dbReference type="EMBL" id="PRY94791.1"/>
    </source>
</evidence>
<feature type="transmembrane region" description="Helical" evidence="2">
    <location>
        <begin position="56"/>
        <end position="79"/>
    </location>
</feature>
<dbReference type="OrthoDB" id="7348755at2"/>
<dbReference type="Proteomes" id="UP000238801">
    <property type="component" value="Unassembled WGS sequence"/>
</dbReference>
<feature type="domain" description="Methyltransferase" evidence="3">
    <location>
        <begin position="196"/>
        <end position="291"/>
    </location>
</feature>
<keyword evidence="5" id="KW-1185">Reference proteome</keyword>
<evidence type="ECO:0000259" key="3">
    <source>
        <dbReference type="Pfam" id="PF13649"/>
    </source>
</evidence>
<dbReference type="Pfam" id="PF13649">
    <property type="entry name" value="Methyltransf_25"/>
    <property type="match status" value="1"/>
</dbReference>
<dbReference type="RefSeq" id="WP_106159252.1">
    <property type="nucleotide sequence ID" value="NZ_PVTT01000001.1"/>
</dbReference>
<dbReference type="EMBL" id="PVTT01000001">
    <property type="protein sequence ID" value="PRY94791.1"/>
    <property type="molecule type" value="Genomic_DNA"/>
</dbReference>
<evidence type="ECO:0000256" key="1">
    <source>
        <dbReference type="ARBA" id="ARBA00022679"/>
    </source>
</evidence>
<name>A0A2T0X760_9RHOB</name>
<proteinExistence type="predicted"/>
<accession>A0A2T0X760</accession>
<reference evidence="4 5" key="1">
    <citation type="submission" date="2018-03" db="EMBL/GenBank/DDBJ databases">
        <title>Genomic Encyclopedia of Archaeal and Bacterial Type Strains, Phase II (KMG-II): from individual species to whole genera.</title>
        <authorList>
            <person name="Goeker M."/>
        </authorList>
    </citation>
    <scope>NUCLEOTIDE SEQUENCE [LARGE SCALE GENOMIC DNA]</scope>
    <source>
        <strain evidence="4 5">DSM 29318</strain>
    </source>
</reference>
<feature type="transmembrane region" description="Helical" evidence="2">
    <location>
        <begin position="118"/>
        <end position="139"/>
    </location>
</feature>
<keyword evidence="1 4" id="KW-0808">Transferase</keyword>
<keyword evidence="4" id="KW-0489">Methyltransferase</keyword>
<dbReference type="CDD" id="cd02440">
    <property type="entry name" value="AdoMet_MTases"/>
    <property type="match status" value="1"/>
</dbReference>
<gene>
    <name evidence="4" type="ORF">BCF33_0390</name>
</gene>
<keyword evidence="2" id="KW-0472">Membrane</keyword>
<protein>
    <submittedName>
        <fullName evidence="4">Methyltransferase family protein</fullName>
    </submittedName>
</protein>
<keyword evidence="2" id="KW-1133">Transmembrane helix</keyword>
<dbReference type="GO" id="GO:0008168">
    <property type="term" value="F:methyltransferase activity"/>
    <property type="evidence" value="ECO:0007669"/>
    <property type="project" value="UniProtKB-KW"/>
</dbReference>
<sequence>MKSVTPEEIEHEMHKAAFDQNHASFRSLNQQMWQIPLISMTLTGGLWFGVSRVEDFPLFQVALLFLAAAGNGALFVIILRLRFVMQQHLDWLENTYPAGHVSAKGTQWYNKPFLVRSLFQFMLGLAAILSLILLIATAWTSREEVFGIMPQDPALTYYEQHAASLADGYETLSLETAHPALLTLINEHFEDGPLAVLDVGAGTGRDASWFAANGHRIVAVEPSEAMQTIGRRLHPPPEIEWRQDSLPGLAETRASGETFDLIILSAVWMHVKPDDREQALETLASLLKPGGQIYLTLRIGPSEPARGIYRVSEEALKDQLAELSLKAGKLDEQADLLGRSNIRWVAMSISASES</sequence>
<evidence type="ECO:0000313" key="5">
    <source>
        <dbReference type="Proteomes" id="UP000238801"/>
    </source>
</evidence>
<dbReference type="PANTHER" id="PTHR43861:SF3">
    <property type="entry name" value="PUTATIVE (AFU_ORTHOLOGUE AFUA_2G14390)-RELATED"/>
    <property type="match status" value="1"/>
</dbReference>
<dbReference type="InterPro" id="IPR029063">
    <property type="entry name" value="SAM-dependent_MTases_sf"/>
</dbReference>
<dbReference type="Gene3D" id="3.40.50.150">
    <property type="entry name" value="Vaccinia Virus protein VP39"/>
    <property type="match status" value="1"/>
</dbReference>
<dbReference type="InterPro" id="IPR041698">
    <property type="entry name" value="Methyltransf_25"/>
</dbReference>
<keyword evidence="2" id="KW-0812">Transmembrane</keyword>
<evidence type="ECO:0000256" key="2">
    <source>
        <dbReference type="SAM" id="Phobius"/>
    </source>
</evidence>